<dbReference type="Gene3D" id="1.20.1440.20">
    <property type="entry name" value="LemA-like domain"/>
    <property type="match status" value="1"/>
</dbReference>
<keyword evidence="3 6" id="KW-0812">Transmembrane</keyword>
<keyword evidence="4 6" id="KW-1133">Transmembrane helix</keyword>
<name>A0A2K8SEK0_9MOLU</name>
<feature type="transmembrane region" description="Helical" evidence="6">
    <location>
        <begin position="28"/>
        <end position="47"/>
    </location>
</feature>
<evidence type="ECO:0000256" key="6">
    <source>
        <dbReference type="SAM" id="Phobius"/>
    </source>
</evidence>
<evidence type="ECO:0000256" key="4">
    <source>
        <dbReference type="ARBA" id="ARBA00022989"/>
    </source>
</evidence>
<keyword evidence="5 6" id="KW-0472">Membrane</keyword>
<keyword evidence="8" id="KW-1185">Reference proteome</keyword>
<comment type="similarity">
    <text evidence="2">Belongs to the LemA family.</text>
</comment>
<dbReference type="SUPFAM" id="SSF140478">
    <property type="entry name" value="LemA-like"/>
    <property type="match status" value="1"/>
</dbReference>
<dbReference type="GO" id="GO:0016020">
    <property type="term" value="C:membrane"/>
    <property type="evidence" value="ECO:0007669"/>
    <property type="project" value="UniProtKB-SubCell"/>
</dbReference>
<dbReference type="InterPro" id="IPR023353">
    <property type="entry name" value="LemA-like_dom_sf"/>
</dbReference>
<dbReference type="EMBL" id="CP025057">
    <property type="protein sequence ID" value="AUB31887.1"/>
    <property type="molecule type" value="Genomic_DNA"/>
</dbReference>
<dbReference type="AlphaFoldDB" id="A0A2K8SEK0"/>
<protein>
    <submittedName>
        <fullName evidence="7">LemA protein</fullName>
    </submittedName>
</protein>
<evidence type="ECO:0000313" key="8">
    <source>
        <dbReference type="Proteomes" id="UP000231823"/>
    </source>
</evidence>
<evidence type="ECO:0000256" key="1">
    <source>
        <dbReference type="ARBA" id="ARBA00004167"/>
    </source>
</evidence>
<proteinExistence type="inferred from homology"/>
<dbReference type="Pfam" id="PF04011">
    <property type="entry name" value="LemA"/>
    <property type="match status" value="1"/>
</dbReference>
<accession>A0A2K8SEK0</accession>
<dbReference type="RefSeq" id="WP_100916847.1">
    <property type="nucleotide sequence ID" value="NZ_CP025057.1"/>
</dbReference>
<gene>
    <name evidence="7" type="primary">lemA</name>
    <name evidence="7" type="ORF">SFLOR_v1c08390</name>
</gene>
<evidence type="ECO:0000256" key="2">
    <source>
        <dbReference type="ARBA" id="ARBA00008854"/>
    </source>
</evidence>
<comment type="subcellular location">
    <subcellularLocation>
        <location evidence="1">Membrane</location>
        <topology evidence="1">Single-pass membrane protein</topology>
    </subcellularLocation>
</comment>
<dbReference type="InterPro" id="IPR007156">
    <property type="entry name" value="MamQ_LemA"/>
</dbReference>
<dbReference type="Proteomes" id="UP000231823">
    <property type="component" value="Chromosome"/>
</dbReference>
<dbReference type="PANTHER" id="PTHR34478">
    <property type="entry name" value="PROTEIN LEMA"/>
    <property type="match status" value="1"/>
</dbReference>
<reference evidence="7 8" key="1">
    <citation type="submission" date="2017-12" db="EMBL/GenBank/DDBJ databases">
        <title>Complete genome sequence of Spiroplasma floricola 23-6 (ATCC 29989).</title>
        <authorList>
            <person name="Tsai Y.-M."/>
            <person name="Wu P.-S."/>
            <person name="Lo W.-S."/>
            <person name="Kuo C.-H."/>
        </authorList>
    </citation>
    <scope>NUCLEOTIDE SEQUENCE [LARGE SCALE GENOMIC DNA]</scope>
    <source>
        <strain evidence="7 8">23-6</strain>
    </source>
</reference>
<evidence type="ECO:0000313" key="7">
    <source>
        <dbReference type="EMBL" id="AUB31887.1"/>
    </source>
</evidence>
<evidence type="ECO:0000256" key="3">
    <source>
        <dbReference type="ARBA" id="ARBA00022692"/>
    </source>
</evidence>
<dbReference type="KEGG" id="sfz:SFLOR_v1c08390"/>
<dbReference type="PANTHER" id="PTHR34478:SF1">
    <property type="entry name" value="PROTEIN LEMA"/>
    <property type="match status" value="1"/>
</dbReference>
<sequence>MSNNQTLQKENINKLAGTKVKRNGFGAFIWYISFILIIPLFVHIANINKLKRYDIKVSEAQSGIDIQLKKRRDILLKLINAVKDGIKFEKEMLLSLTQMRTGVNPNELNENMKLLDKVSKDVTMRLENYPQLQSTKLVQELMSAVSEVENDISASRRIYNSNVSIFNQTISVYPLNSAARQLNFVYKYLLEFSSEELEDVEIKF</sequence>
<organism evidence="7 8">
    <name type="scientific">Spiroplasma floricola 23-6</name>
    <dbReference type="NCBI Taxonomy" id="1336749"/>
    <lineage>
        <taxon>Bacteria</taxon>
        <taxon>Bacillati</taxon>
        <taxon>Mycoplasmatota</taxon>
        <taxon>Mollicutes</taxon>
        <taxon>Entomoplasmatales</taxon>
        <taxon>Spiroplasmataceae</taxon>
        <taxon>Spiroplasma</taxon>
    </lineage>
</organism>
<evidence type="ECO:0000256" key="5">
    <source>
        <dbReference type="ARBA" id="ARBA00023136"/>
    </source>
</evidence>
<dbReference type="OrthoDB" id="384498at2"/>